<evidence type="ECO:0000259" key="4">
    <source>
        <dbReference type="SMART" id="SM00278"/>
    </source>
</evidence>
<dbReference type="Proteomes" id="UP000238762">
    <property type="component" value="Unassembled WGS sequence"/>
</dbReference>
<dbReference type="InterPro" id="IPR010994">
    <property type="entry name" value="RuvA_2-like"/>
</dbReference>
<dbReference type="PANTHER" id="PTHR43788">
    <property type="entry name" value="DNA2/NAM7 HELICASE FAMILY MEMBER"/>
    <property type="match status" value="1"/>
</dbReference>
<dbReference type="Gene3D" id="1.10.150.20">
    <property type="entry name" value="5' to 3' exonuclease, C-terminal subdomain"/>
    <property type="match status" value="1"/>
</dbReference>
<gene>
    <name evidence="3" type="primary">recD2</name>
    <name evidence="5" type="ORF">C7B64_23245</name>
</gene>
<dbReference type="HAMAP" id="MF_01488">
    <property type="entry name" value="RecD2"/>
    <property type="match status" value="1"/>
</dbReference>
<feature type="domain" description="Helix-hairpin-helix DNA-binding motif class 1" evidence="4">
    <location>
        <begin position="197"/>
        <end position="216"/>
    </location>
</feature>
<dbReference type="InterPro" id="IPR055446">
    <property type="entry name" value="RecD2_N_OB"/>
</dbReference>
<keyword evidence="3 5" id="KW-0347">Helicase</keyword>
<reference evidence="5 6" key="1">
    <citation type="submission" date="2018-02" db="EMBL/GenBank/DDBJ databases">
        <authorList>
            <person name="Cohen D.B."/>
            <person name="Kent A.D."/>
        </authorList>
    </citation>
    <scope>NUCLEOTIDE SEQUENCE [LARGE SCALE GENOMIC DNA]</scope>
    <source>
        <strain evidence="5 6">CCAP 1448/3</strain>
    </source>
</reference>
<keyword evidence="2" id="KW-0067">ATP-binding</keyword>
<dbReference type="InterPro" id="IPR003583">
    <property type="entry name" value="Hlx-hairpin-Hlx_DNA-bd_motif"/>
</dbReference>
<dbReference type="InterPro" id="IPR027417">
    <property type="entry name" value="P-loop_NTPase"/>
</dbReference>
<comment type="caution">
    <text evidence="5">The sequence shown here is derived from an EMBL/GenBank/DDBJ whole genome shotgun (WGS) entry which is preliminary data.</text>
</comment>
<dbReference type="PANTHER" id="PTHR43788:SF6">
    <property type="entry name" value="DNA HELICASE B"/>
    <property type="match status" value="1"/>
</dbReference>
<dbReference type="GO" id="GO:0009338">
    <property type="term" value="C:exodeoxyribonuclease V complex"/>
    <property type="evidence" value="ECO:0007669"/>
    <property type="project" value="TreeGrafter"/>
</dbReference>
<dbReference type="AlphaFoldDB" id="A0A2T1BX05"/>
<keyword evidence="3" id="KW-0378">Hydrolase</keyword>
<dbReference type="SUPFAM" id="SSF47781">
    <property type="entry name" value="RuvA domain 2-like"/>
    <property type="match status" value="1"/>
</dbReference>
<evidence type="ECO:0000256" key="3">
    <source>
        <dbReference type="HAMAP-Rule" id="MF_01488"/>
    </source>
</evidence>
<proteinExistence type="inferred from homology"/>
<dbReference type="Pfam" id="PF13538">
    <property type="entry name" value="UvrD_C_2"/>
    <property type="match status" value="1"/>
</dbReference>
<dbReference type="InterPro" id="IPR029493">
    <property type="entry name" value="RecD2-like_HHH"/>
</dbReference>
<dbReference type="CDD" id="cd17933">
    <property type="entry name" value="DEXSc_RecD-like"/>
    <property type="match status" value="1"/>
</dbReference>
<comment type="catalytic activity">
    <reaction evidence="3">
        <text>ATP + H2O = ADP + phosphate + H(+)</text>
        <dbReference type="Rhea" id="RHEA:13065"/>
        <dbReference type="ChEBI" id="CHEBI:15377"/>
        <dbReference type="ChEBI" id="CHEBI:15378"/>
        <dbReference type="ChEBI" id="CHEBI:30616"/>
        <dbReference type="ChEBI" id="CHEBI:43474"/>
        <dbReference type="ChEBI" id="CHEBI:456216"/>
        <dbReference type="EC" id="5.6.2.3"/>
    </reaction>
</comment>
<dbReference type="GO" id="GO:0005524">
    <property type="term" value="F:ATP binding"/>
    <property type="evidence" value="ECO:0007669"/>
    <property type="project" value="UniProtKB-KW"/>
</dbReference>
<dbReference type="InterPro" id="IPR041451">
    <property type="entry name" value="RecD2_SH13"/>
</dbReference>
<dbReference type="Pfam" id="PF14490">
    <property type="entry name" value="HHH_RecD2"/>
    <property type="match status" value="1"/>
</dbReference>
<dbReference type="GO" id="GO:0003677">
    <property type="term" value="F:DNA binding"/>
    <property type="evidence" value="ECO:0007669"/>
    <property type="project" value="UniProtKB-UniRule"/>
</dbReference>
<evidence type="ECO:0000313" key="5">
    <source>
        <dbReference type="EMBL" id="PSB00488.1"/>
    </source>
</evidence>
<dbReference type="Pfam" id="PF14520">
    <property type="entry name" value="HHH_5"/>
    <property type="match status" value="1"/>
</dbReference>
<dbReference type="EC" id="5.6.2.3" evidence="3"/>
<dbReference type="EMBL" id="PVWJ01000202">
    <property type="protein sequence ID" value="PSB00488.1"/>
    <property type="molecule type" value="Genomic_DNA"/>
</dbReference>
<organism evidence="5 6">
    <name type="scientific">Merismopedia glauca CCAP 1448/3</name>
    <dbReference type="NCBI Taxonomy" id="1296344"/>
    <lineage>
        <taxon>Bacteria</taxon>
        <taxon>Bacillati</taxon>
        <taxon>Cyanobacteriota</taxon>
        <taxon>Cyanophyceae</taxon>
        <taxon>Synechococcales</taxon>
        <taxon>Merismopediaceae</taxon>
        <taxon>Merismopedia</taxon>
    </lineage>
</organism>
<comment type="similarity">
    <text evidence="3">Belongs to the RecD family. RecD2 subfamily.</text>
</comment>
<dbReference type="GO" id="GO:0006310">
    <property type="term" value="P:DNA recombination"/>
    <property type="evidence" value="ECO:0007669"/>
    <property type="project" value="InterPro"/>
</dbReference>
<sequence length="745" mass="82666">MSSPPSALVSNSRSPTESITGVVERITYYSEESGYTVARLQVPRFHDLVTIVGSFPTIQPGQTLKLQGNWKEHPQYGQQFQVVHYSETKPATLTGMEKYLGSGLVKGVGPVTAKRIVAHFGLDTLDIIKNQIERLIEVPGIGKKRVAQIAKTWADQKVIKDVMVFLQGHGVSTTYAVKIFKQYGANAISIVNENPYQLAIDVYGIGFLTADKIAQNIGISPWSKYRYRSGILHVLSEAAEDGHCYLPQPELIEIAVKLLTISEHKTESESVALVIQEMRQETQLIVETDGEVPACYQPSFFYAEQHLGKLLSERLYRQSELDLNRVREWLSKFTSLHQIQLSAQQQQAVEIAASSGVMILTGGPGSGKTFTTRTIVALWKAMGKKIALAAPTGRAAQRMSEVTGIEAKTIHRLLEFDPSNRGFKRGVDNPLPYDAIAIDEASMLDLFIAHSLLKAIAPNTQLLIIGDSDQLPSVGPGNVLKDLIDSNCIPVIRLTEVFRQAASSAIIRAAYQINQGYYPKVEPISDNPASDCLWHGGGTEPEHGVQAICDIIQHLVPQLGFNPATDVQVLCPMTRGVVGTRNLNSVLQKLINSPHCDKAEIERGGQIFRVGDRIIQLKNDYDKEIFNGDLGIVTEIDRTEQEMMIQFDQRYVKYDFADLNEISLAWSVSIHKSQGSEYPVVIIPLYMQHYIMLNRNLFYTAITRARKLAVVVGSSKAIGLAVSQQRAQHRYTRLQKRLLSAQSGK</sequence>
<accession>A0A2T1BX05</accession>
<reference evidence="5 6" key="2">
    <citation type="submission" date="2018-03" db="EMBL/GenBank/DDBJ databases">
        <title>The ancient ancestry and fast evolution of plastids.</title>
        <authorList>
            <person name="Moore K.R."/>
            <person name="Magnabosco C."/>
            <person name="Momper L."/>
            <person name="Gold D.A."/>
            <person name="Bosak T."/>
            <person name="Fournier G.P."/>
        </authorList>
    </citation>
    <scope>NUCLEOTIDE SEQUENCE [LARGE SCALE GENOMIC DNA]</scope>
    <source>
        <strain evidence="5 6">CCAP 1448/3</strain>
    </source>
</reference>
<feature type="domain" description="Helix-hairpin-helix DNA-binding motif class 1" evidence="4">
    <location>
        <begin position="133"/>
        <end position="152"/>
    </location>
</feature>
<dbReference type="Pfam" id="PF13245">
    <property type="entry name" value="AAA_19"/>
    <property type="match status" value="1"/>
</dbReference>
<dbReference type="Pfam" id="PF23139">
    <property type="entry name" value="OB_YrrC"/>
    <property type="match status" value="1"/>
</dbReference>
<dbReference type="InterPro" id="IPR006345">
    <property type="entry name" value="RecD2"/>
</dbReference>
<feature type="domain" description="Helix-hairpin-helix DNA-binding motif class 1" evidence="4">
    <location>
        <begin position="105"/>
        <end position="119"/>
    </location>
</feature>
<keyword evidence="1" id="KW-0547">Nucleotide-binding</keyword>
<dbReference type="InterPro" id="IPR027785">
    <property type="entry name" value="UvrD-like_helicase_C"/>
</dbReference>
<keyword evidence="3" id="KW-0238">DNA-binding</keyword>
<evidence type="ECO:0000313" key="6">
    <source>
        <dbReference type="Proteomes" id="UP000238762"/>
    </source>
</evidence>
<dbReference type="GO" id="GO:0017116">
    <property type="term" value="F:single-stranded DNA helicase activity"/>
    <property type="evidence" value="ECO:0007669"/>
    <property type="project" value="TreeGrafter"/>
</dbReference>
<dbReference type="SUPFAM" id="SSF52540">
    <property type="entry name" value="P-loop containing nucleoside triphosphate hydrolases"/>
    <property type="match status" value="1"/>
</dbReference>
<dbReference type="NCBIfam" id="TIGR01448">
    <property type="entry name" value="recD_rel"/>
    <property type="match status" value="1"/>
</dbReference>
<dbReference type="CDD" id="cd18809">
    <property type="entry name" value="SF1_C_RecD"/>
    <property type="match status" value="1"/>
</dbReference>
<comment type="caution">
    <text evidence="3">Lacks conserved residue(s) required for the propagation of feature annotation.</text>
</comment>
<comment type="function">
    <text evidence="3">DNA-dependent ATPase and ATP-dependent 5'-3' DNA helicase. Has no activity on blunt DNA or DNA with 3'-overhangs, requires at least 10 bases of 5'-ssDNA for helicase activity.</text>
</comment>
<dbReference type="Gene3D" id="2.30.30.940">
    <property type="match status" value="1"/>
</dbReference>
<dbReference type="InterPro" id="IPR050534">
    <property type="entry name" value="Coronavir_polyprotein_1ab"/>
</dbReference>
<dbReference type="GO" id="GO:0016887">
    <property type="term" value="F:ATP hydrolysis activity"/>
    <property type="evidence" value="ECO:0007669"/>
    <property type="project" value="RHEA"/>
</dbReference>
<evidence type="ECO:0000256" key="1">
    <source>
        <dbReference type="ARBA" id="ARBA00022741"/>
    </source>
</evidence>
<dbReference type="RefSeq" id="WP_106291878.1">
    <property type="nucleotide sequence ID" value="NZ_CAWNTC010000008.1"/>
</dbReference>
<protein>
    <recommendedName>
        <fullName evidence="3">ATP-dependent RecD2 DNA helicase</fullName>
        <ecNumber evidence="3">5.6.2.3</ecNumber>
    </recommendedName>
    <alternativeName>
        <fullName evidence="3">DNA 5'-3' helicase subunit RecD2</fullName>
    </alternativeName>
</protein>
<keyword evidence="6" id="KW-1185">Reference proteome</keyword>
<evidence type="ECO:0000256" key="2">
    <source>
        <dbReference type="ARBA" id="ARBA00022840"/>
    </source>
</evidence>
<dbReference type="Pfam" id="PF18335">
    <property type="entry name" value="SH3_13"/>
    <property type="match status" value="1"/>
</dbReference>
<name>A0A2T1BX05_9CYAN</name>
<dbReference type="Gene3D" id="3.40.50.300">
    <property type="entry name" value="P-loop containing nucleotide triphosphate hydrolases"/>
    <property type="match status" value="2"/>
</dbReference>
<dbReference type="SMART" id="SM00278">
    <property type="entry name" value="HhH1"/>
    <property type="match status" value="3"/>
</dbReference>
<dbReference type="GO" id="GO:0006281">
    <property type="term" value="P:DNA repair"/>
    <property type="evidence" value="ECO:0007669"/>
    <property type="project" value="InterPro"/>
</dbReference>
<dbReference type="OrthoDB" id="9803432at2"/>
<keyword evidence="3" id="KW-0413">Isomerase</keyword>
<dbReference type="Gene3D" id="1.10.10.2220">
    <property type="match status" value="1"/>
</dbReference>
<dbReference type="GO" id="GO:0043139">
    <property type="term" value="F:5'-3' DNA helicase activity"/>
    <property type="evidence" value="ECO:0007669"/>
    <property type="project" value="UniProtKB-UniRule"/>
</dbReference>